<dbReference type="CDD" id="cd04280">
    <property type="entry name" value="ZnMc_astacin_like"/>
    <property type="match status" value="1"/>
</dbReference>
<dbReference type="Pfam" id="PF01400">
    <property type="entry name" value="Astacin"/>
    <property type="match status" value="1"/>
</dbReference>
<dbReference type="SUPFAM" id="SSF55486">
    <property type="entry name" value="Metalloproteases ('zincins'), catalytic domain"/>
    <property type="match status" value="1"/>
</dbReference>
<dbReference type="SMR" id="A0A0M3QU44"/>
<dbReference type="SMART" id="SM00235">
    <property type="entry name" value="ZnMc"/>
    <property type="match status" value="1"/>
</dbReference>
<gene>
    <name evidence="9" type="ORF">Dbus_chr2Lg2108</name>
</gene>
<comment type="cofactor">
    <cofactor evidence="6 7">
        <name>Zn(2+)</name>
        <dbReference type="ChEBI" id="CHEBI:29105"/>
    </cofactor>
    <text evidence="6 7">Binds 1 zinc ion per subunit.</text>
</comment>
<evidence type="ECO:0000259" key="8">
    <source>
        <dbReference type="PROSITE" id="PS51864"/>
    </source>
</evidence>
<feature type="domain" description="Peptidase M12A" evidence="8">
    <location>
        <begin position="19"/>
        <end position="211"/>
    </location>
</feature>
<keyword evidence="4 6" id="KW-0862">Zinc</keyword>
<evidence type="ECO:0000256" key="7">
    <source>
        <dbReference type="RuleBase" id="RU361183"/>
    </source>
</evidence>
<keyword evidence="5 6" id="KW-0482">Metalloprotease</keyword>
<dbReference type="PANTHER" id="PTHR10127:SF780">
    <property type="entry name" value="METALLOENDOPEPTIDASE"/>
    <property type="match status" value="1"/>
</dbReference>
<dbReference type="InterPro" id="IPR001506">
    <property type="entry name" value="Peptidase_M12A"/>
</dbReference>
<evidence type="ECO:0000256" key="4">
    <source>
        <dbReference type="ARBA" id="ARBA00022833"/>
    </source>
</evidence>
<dbReference type="InterPro" id="IPR034035">
    <property type="entry name" value="Astacin-like_dom"/>
</dbReference>
<dbReference type="GO" id="GO:0004222">
    <property type="term" value="F:metalloendopeptidase activity"/>
    <property type="evidence" value="ECO:0007669"/>
    <property type="project" value="UniProtKB-UniRule"/>
</dbReference>
<reference evidence="9 10" key="1">
    <citation type="submission" date="2015-08" db="EMBL/GenBank/DDBJ databases">
        <title>Ancestral chromatin configuration constrains chromatin evolution on differentiating sex chromosomes in Drosophila.</title>
        <authorList>
            <person name="Zhou Q."/>
            <person name="Bachtrog D."/>
        </authorList>
    </citation>
    <scope>NUCLEOTIDE SEQUENCE [LARGE SCALE GENOMIC DNA]</scope>
    <source>
        <tissue evidence="9">Whole larvae</tissue>
    </source>
</reference>
<evidence type="ECO:0000256" key="2">
    <source>
        <dbReference type="ARBA" id="ARBA00022723"/>
    </source>
</evidence>
<dbReference type="PROSITE" id="PS51864">
    <property type="entry name" value="ASTACIN"/>
    <property type="match status" value="1"/>
</dbReference>
<keyword evidence="2 6" id="KW-0479">Metal-binding</keyword>
<dbReference type="EMBL" id="CP012523">
    <property type="protein sequence ID" value="ALC40023.1"/>
    <property type="molecule type" value="Genomic_DNA"/>
</dbReference>
<dbReference type="PANTHER" id="PTHR10127">
    <property type="entry name" value="DISCOIDIN, CUB, EGF, LAMININ , AND ZINC METALLOPROTEASE DOMAIN CONTAINING"/>
    <property type="match status" value="1"/>
</dbReference>
<evidence type="ECO:0000313" key="10">
    <source>
        <dbReference type="Proteomes" id="UP000494163"/>
    </source>
</evidence>
<evidence type="ECO:0000256" key="1">
    <source>
        <dbReference type="ARBA" id="ARBA00022670"/>
    </source>
</evidence>
<name>A0A0M3QU44_DROBS</name>
<dbReference type="InterPro" id="IPR006026">
    <property type="entry name" value="Peptidase_Metallo"/>
</dbReference>
<dbReference type="OrthoDB" id="291007at2759"/>
<dbReference type="GO" id="GO:0006508">
    <property type="term" value="P:proteolysis"/>
    <property type="evidence" value="ECO:0007669"/>
    <property type="project" value="UniProtKB-KW"/>
</dbReference>
<accession>A0A0M3QU44</accession>
<dbReference type="PRINTS" id="PR00480">
    <property type="entry name" value="ASTACIN"/>
</dbReference>
<feature type="binding site" evidence="6">
    <location>
        <position position="121"/>
    </location>
    <ligand>
        <name>Zn(2+)</name>
        <dbReference type="ChEBI" id="CHEBI:29105"/>
        <note>catalytic</note>
    </ligand>
</feature>
<protein>
    <recommendedName>
        <fullName evidence="7">Metalloendopeptidase</fullName>
        <ecNumber evidence="7">3.4.24.-</ecNumber>
    </recommendedName>
</protein>
<dbReference type="Gene3D" id="3.40.390.10">
    <property type="entry name" value="Collagenase (Catalytic Domain)"/>
    <property type="match status" value="1"/>
</dbReference>
<feature type="active site" evidence="6">
    <location>
        <position position="112"/>
    </location>
</feature>
<evidence type="ECO:0000313" key="9">
    <source>
        <dbReference type="EMBL" id="ALC40023.1"/>
    </source>
</evidence>
<dbReference type="AlphaFoldDB" id="A0A0M3QU44"/>
<dbReference type="GO" id="GO:0008270">
    <property type="term" value="F:zinc ion binding"/>
    <property type="evidence" value="ECO:0007669"/>
    <property type="project" value="UniProtKB-UniRule"/>
</dbReference>
<proteinExistence type="predicted"/>
<evidence type="ECO:0000256" key="5">
    <source>
        <dbReference type="ARBA" id="ARBA00023049"/>
    </source>
</evidence>
<evidence type="ECO:0000256" key="3">
    <source>
        <dbReference type="ARBA" id="ARBA00022801"/>
    </source>
</evidence>
<comment type="caution">
    <text evidence="6">Lacks conserved residue(s) required for the propagation of feature annotation.</text>
</comment>
<dbReference type="InterPro" id="IPR024079">
    <property type="entry name" value="MetalloPept_cat_dom_sf"/>
</dbReference>
<organism evidence="9 10">
    <name type="scientific">Drosophila busckii</name>
    <name type="common">Fruit fly</name>
    <dbReference type="NCBI Taxonomy" id="30019"/>
    <lineage>
        <taxon>Eukaryota</taxon>
        <taxon>Metazoa</taxon>
        <taxon>Ecdysozoa</taxon>
        <taxon>Arthropoda</taxon>
        <taxon>Hexapoda</taxon>
        <taxon>Insecta</taxon>
        <taxon>Pterygota</taxon>
        <taxon>Neoptera</taxon>
        <taxon>Endopterygota</taxon>
        <taxon>Diptera</taxon>
        <taxon>Brachycera</taxon>
        <taxon>Muscomorpha</taxon>
        <taxon>Ephydroidea</taxon>
        <taxon>Drosophilidae</taxon>
        <taxon>Drosophila</taxon>
    </lineage>
</organism>
<dbReference type="Proteomes" id="UP000494163">
    <property type="component" value="Chromosome 2L"/>
</dbReference>
<evidence type="ECO:0000256" key="6">
    <source>
        <dbReference type="PROSITE-ProRule" id="PRU01211"/>
    </source>
</evidence>
<dbReference type="EC" id="3.4.24.-" evidence="7"/>
<feature type="binding site" evidence="6">
    <location>
        <position position="111"/>
    </location>
    <ligand>
        <name>Zn(2+)</name>
        <dbReference type="ChEBI" id="CHEBI:29105"/>
        <note>catalytic</note>
    </ligand>
</feature>
<feature type="binding site" evidence="6">
    <location>
        <position position="115"/>
    </location>
    <ligand>
        <name>Zn(2+)</name>
        <dbReference type="ChEBI" id="CHEBI:29105"/>
        <note>catalytic</note>
    </ligand>
</feature>
<keyword evidence="3 6" id="KW-0378">Hydrolase</keyword>
<sequence>MLLTAEQFEYLNGTDMPKSAISWPQFYWPERTVVYSISQQFSPNKVQVILNAMSEIESVSCIRFRPTANISEHHVAIHRNKTGCFADLGYQGKVQEMNLGIGCIHKGTIQHELLHSLGFVHMHCDPRRDDYVTIYWDNIEEKEKKQFVKIDPRLVTDFGVEYDYSSIMHYGAFTFSRNHQETIVPKLYGAKIGLQELSRLDKVKLNAAYCRSESPN</sequence>
<dbReference type="OMA" id="HIENAMN"/>
<keyword evidence="10" id="KW-1185">Reference proteome</keyword>
<keyword evidence="1 6" id="KW-0645">Protease</keyword>